<organism evidence="3 4">
    <name type="scientific">Ascobolus immersus RN42</name>
    <dbReference type="NCBI Taxonomy" id="1160509"/>
    <lineage>
        <taxon>Eukaryota</taxon>
        <taxon>Fungi</taxon>
        <taxon>Dikarya</taxon>
        <taxon>Ascomycota</taxon>
        <taxon>Pezizomycotina</taxon>
        <taxon>Pezizomycetes</taxon>
        <taxon>Pezizales</taxon>
        <taxon>Ascobolaceae</taxon>
        <taxon>Ascobolus</taxon>
    </lineage>
</organism>
<dbReference type="OrthoDB" id="1937642at2759"/>
<protein>
    <submittedName>
        <fullName evidence="3">Uncharacterized protein</fullName>
    </submittedName>
</protein>
<keyword evidence="2" id="KW-0472">Membrane</keyword>
<sequence>MAPFPELFTDISERAEIHGVNPQIILLFLVLIGAGPLRQALSLSQLSKDQSAAIFSFGWIPVIIYSLAGIPISDGHHQGEIINVSSGIRRTNKSAILTRLLRDYPSWMTSTARDKVQQLLEDKAEDNIKKRSEKQVANEEDFIYEEYEDTEPITQAGLCVTIYNASTAALSTGIPKSTYATTIIQLAVAALLSPKWGNATFFITVVGIALSFISAYLLTPTVSPRRKRKQPESFILTDGNGSQHAILVRVGRDGINLEDLASAVPKEACKLKITALGVAWLGLCAATLYFACWSIAAIGVIGLLQSLHTAGARKAPEDLGLGKLTLSRVIGEIKVGTTLEELSQTHPKTATSLHSLFFPGQLAPFSLKEQTDSTSAEVPVDTESGIQPDLLLNLKDTEEETSPQQEIQSDVSKLHEEFTSDAPESQAETILPPPESPVPEPEPEAVQAESPELPTYEEAEPASPEPPAQEEIPFSSPEPPVQEEVPFEAPEDPVEPKEPQPESPVVPAEEEVPPASPELPVEEEVPSAPASPELPVEEEVPSAPASPEVPVEEEVPSAPASPELPVEEEVPSAPPSPELPAEEEAQPGSPTPEEVGEPESPDAPEQDDAGSPPDSPKAPEQDDNETPPDSPKLPEQDDDTPTEDPVDSPKLDQDAEQDPSDLSPKDE</sequence>
<feature type="transmembrane region" description="Helical" evidence="2">
    <location>
        <begin position="199"/>
        <end position="219"/>
    </location>
</feature>
<feature type="compositionally biased region" description="Low complexity" evidence="1">
    <location>
        <begin position="444"/>
        <end position="454"/>
    </location>
</feature>
<feature type="transmembrane region" description="Helical" evidence="2">
    <location>
        <begin position="53"/>
        <end position="72"/>
    </location>
</feature>
<feature type="compositionally biased region" description="Acidic residues" evidence="1">
    <location>
        <begin position="636"/>
        <end position="646"/>
    </location>
</feature>
<accession>A0A3N4HEC6</accession>
<dbReference type="STRING" id="1160509.A0A3N4HEC6"/>
<feature type="compositionally biased region" description="Acidic residues" evidence="1">
    <location>
        <begin position="594"/>
        <end position="608"/>
    </location>
</feature>
<feature type="region of interest" description="Disordered" evidence="1">
    <location>
        <begin position="368"/>
        <end position="387"/>
    </location>
</feature>
<keyword evidence="4" id="KW-1185">Reference proteome</keyword>
<dbReference type="EMBL" id="ML119855">
    <property type="protein sequence ID" value="RPA72582.1"/>
    <property type="molecule type" value="Genomic_DNA"/>
</dbReference>
<feature type="region of interest" description="Disordered" evidence="1">
    <location>
        <begin position="397"/>
        <end position="667"/>
    </location>
</feature>
<keyword evidence="2" id="KW-0812">Transmembrane</keyword>
<gene>
    <name evidence="3" type="ORF">BJ508DRAFT_381477</name>
</gene>
<proteinExistence type="predicted"/>
<feature type="compositionally biased region" description="Pro residues" evidence="1">
    <location>
        <begin position="431"/>
        <end position="440"/>
    </location>
</feature>
<feature type="compositionally biased region" description="Polar residues" evidence="1">
    <location>
        <begin position="402"/>
        <end position="411"/>
    </location>
</feature>
<name>A0A3N4HEC6_ASCIM</name>
<reference evidence="3 4" key="1">
    <citation type="journal article" date="2018" name="Nat. Ecol. Evol.">
        <title>Pezizomycetes genomes reveal the molecular basis of ectomycorrhizal truffle lifestyle.</title>
        <authorList>
            <person name="Murat C."/>
            <person name="Payen T."/>
            <person name="Noel B."/>
            <person name="Kuo A."/>
            <person name="Morin E."/>
            <person name="Chen J."/>
            <person name="Kohler A."/>
            <person name="Krizsan K."/>
            <person name="Balestrini R."/>
            <person name="Da Silva C."/>
            <person name="Montanini B."/>
            <person name="Hainaut M."/>
            <person name="Levati E."/>
            <person name="Barry K.W."/>
            <person name="Belfiori B."/>
            <person name="Cichocki N."/>
            <person name="Clum A."/>
            <person name="Dockter R.B."/>
            <person name="Fauchery L."/>
            <person name="Guy J."/>
            <person name="Iotti M."/>
            <person name="Le Tacon F."/>
            <person name="Lindquist E.A."/>
            <person name="Lipzen A."/>
            <person name="Malagnac F."/>
            <person name="Mello A."/>
            <person name="Molinier V."/>
            <person name="Miyauchi S."/>
            <person name="Poulain J."/>
            <person name="Riccioni C."/>
            <person name="Rubini A."/>
            <person name="Sitrit Y."/>
            <person name="Splivallo R."/>
            <person name="Traeger S."/>
            <person name="Wang M."/>
            <person name="Zifcakova L."/>
            <person name="Wipf D."/>
            <person name="Zambonelli A."/>
            <person name="Paolocci F."/>
            <person name="Nowrousian M."/>
            <person name="Ottonello S."/>
            <person name="Baldrian P."/>
            <person name="Spatafora J.W."/>
            <person name="Henrissat B."/>
            <person name="Nagy L.G."/>
            <person name="Aury J.M."/>
            <person name="Wincker P."/>
            <person name="Grigoriev I.V."/>
            <person name="Bonfante P."/>
            <person name="Martin F.M."/>
        </authorList>
    </citation>
    <scope>NUCLEOTIDE SEQUENCE [LARGE SCALE GENOMIC DNA]</scope>
    <source>
        <strain evidence="3 4">RN42</strain>
    </source>
</reference>
<dbReference type="Proteomes" id="UP000275078">
    <property type="component" value="Unassembled WGS sequence"/>
</dbReference>
<dbReference type="AlphaFoldDB" id="A0A3N4HEC6"/>
<feature type="transmembrane region" description="Helical" evidence="2">
    <location>
        <begin position="20"/>
        <end position="41"/>
    </location>
</feature>
<evidence type="ECO:0000313" key="3">
    <source>
        <dbReference type="EMBL" id="RPA72582.1"/>
    </source>
</evidence>
<feature type="transmembrane region" description="Helical" evidence="2">
    <location>
        <begin position="280"/>
        <end position="304"/>
    </location>
</feature>
<evidence type="ECO:0000256" key="2">
    <source>
        <dbReference type="SAM" id="Phobius"/>
    </source>
</evidence>
<evidence type="ECO:0000313" key="4">
    <source>
        <dbReference type="Proteomes" id="UP000275078"/>
    </source>
</evidence>
<evidence type="ECO:0000256" key="1">
    <source>
        <dbReference type="SAM" id="MobiDB-lite"/>
    </source>
</evidence>
<keyword evidence="2" id="KW-1133">Transmembrane helix</keyword>